<accession>A0A0B6Y2G6</accession>
<evidence type="ECO:0000313" key="1">
    <source>
        <dbReference type="EMBL" id="CEK50026.1"/>
    </source>
</evidence>
<dbReference type="EMBL" id="HACG01003161">
    <property type="protein sequence ID" value="CEK50026.1"/>
    <property type="molecule type" value="Transcribed_RNA"/>
</dbReference>
<proteinExistence type="predicted"/>
<gene>
    <name evidence="1" type="primary">ORF9652</name>
</gene>
<name>A0A0B6Y2G6_9EUPU</name>
<protein>
    <submittedName>
        <fullName evidence="1">Uncharacterized protein</fullName>
    </submittedName>
</protein>
<dbReference type="AlphaFoldDB" id="A0A0B6Y2G6"/>
<organism evidence="1">
    <name type="scientific">Arion vulgaris</name>
    <dbReference type="NCBI Taxonomy" id="1028688"/>
    <lineage>
        <taxon>Eukaryota</taxon>
        <taxon>Metazoa</taxon>
        <taxon>Spiralia</taxon>
        <taxon>Lophotrochozoa</taxon>
        <taxon>Mollusca</taxon>
        <taxon>Gastropoda</taxon>
        <taxon>Heterobranchia</taxon>
        <taxon>Euthyneura</taxon>
        <taxon>Panpulmonata</taxon>
        <taxon>Eupulmonata</taxon>
        <taxon>Stylommatophora</taxon>
        <taxon>Helicina</taxon>
        <taxon>Arionoidea</taxon>
        <taxon>Arionidae</taxon>
        <taxon>Arion</taxon>
    </lineage>
</organism>
<feature type="non-terminal residue" evidence="1">
    <location>
        <position position="1"/>
    </location>
</feature>
<reference evidence="1" key="1">
    <citation type="submission" date="2014-12" db="EMBL/GenBank/DDBJ databases">
        <title>Insight into the proteome of Arion vulgaris.</title>
        <authorList>
            <person name="Aradska J."/>
            <person name="Bulat T."/>
            <person name="Smidak R."/>
            <person name="Sarate P."/>
            <person name="Gangsoo J."/>
            <person name="Sialana F."/>
            <person name="Bilban M."/>
            <person name="Lubec G."/>
        </authorList>
    </citation>
    <scope>NUCLEOTIDE SEQUENCE</scope>
    <source>
        <tissue evidence="1">Skin</tissue>
    </source>
</reference>
<sequence length="95" mass="10925">LPIYFSPSWRDLLFSQLDRITFLPAGQIYLSPSTFYQAGQVCTDKGQTEADILLLCVMGNNIGQIIIPIFKKEGKLMNNRNHILLQCRHPEFKVR</sequence>